<dbReference type="Proteomes" id="UP000324638">
    <property type="component" value="Unassembled WGS sequence"/>
</dbReference>
<organism evidence="1 2">
    <name type="scientific">Brachyspira aalborgi</name>
    <dbReference type="NCBI Taxonomy" id="29522"/>
    <lineage>
        <taxon>Bacteria</taxon>
        <taxon>Pseudomonadati</taxon>
        <taxon>Spirochaetota</taxon>
        <taxon>Spirochaetia</taxon>
        <taxon>Brachyspirales</taxon>
        <taxon>Brachyspiraceae</taxon>
        <taxon>Brachyspira</taxon>
    </lineage>
</organism>
<dbReference type="EMBL" id="SAXU01000001">
    <property type="protein sequence ID" value="TXJ19886.1"/>
    <property type="molecule type" value="Genomic_DNA"/>
</dbReference>
<dbReference type="RefSeq" id="WP_147738194.1">
    <property type="nucleotide sequence ID" value="NZ_SAXU01000001.1"/>
</dbReference>
<evidence type="ECO:0000313" key="1">
    <source>
        <dbReference type="EMBL" id="TXJ19886.1"/>
    </source>
</evidence>
<proteinExistence type="predicted"/>
<name>A0A5C8D3S6_9SPIR</name>
<protein>
    <submittedName>
        <fullName evidence="1">Uncharacterized protein</fullName>
    </submittedName>
</protein>
<reference evidence="1 2" key="1">
    <citation type="journal article" date="1992" name="Lakartidningen">
        <title>[Penicillin V and not amoxicillin is the first choice preparation in acute otitis].</title>
        <authorList>
            <person name="Kamme C."/>
            <person name="Lundgren K."/>
            <person name="Prellner K."/>
        </authorList>
    </citation>
    <scope>NUCLEOTIDE SEQUENCE [LARGE SCALE GENOMIC DNA]</scope>
    <source>
        <strain evidence="1 2">513A</strain>
    </source>
</reference>
<sequence length="212" mass="23987">MKLKIFIITSFLTISSALFPAFEFELLSKLGFADSWTDLTESVFEPRININLQMGYEFPVNKGLFKGFGLLFDFGIDANMLSIANPNENYKINQIEAGGVYTGLAFKFVLSKNPSSIVDLAVGVASGVKFIPIIDDFNIKPNKVPFSPYVKLFFEDRIYTTEKISLVAGFDIYYEYMFFDKNDRNRLFAGYNINQHHSIGANATIGLRFGKR</sequence>
<dbReference type="AlphaFoldDB" id="A0A5C8D3S6"/>
<comment type="caution">
    <text evidence="1">The sequence shown here is derived from an EMBL/GenBank/DDBJ whole genome shotgun (WGS) entry which is preliminary data.</text>
</comment>
<accession>A0A5C8D3S6</accession>
<gene>
    <name evidence="1" type="ORF">EPJ79_01635</name>
</gene>
<evidence type="ECO:0000313" key="2">
    <source>
        <dbReference type="Proteomes" id="UP000324638"/>
    </source>
</evidence>